<accession>A0A2S9STH5</accession>
<feature type="binding site" evidence="5">
    <location>
        <position position="62"/>
    </location>
    <ligand>
        <name>a divalent metal cation</name>
        <dbReference type="ChEBI" id="CHEBI:60240"/>
        <label>1</label>
    </ligand>
</feature>
<comment type="caution">
    <text evidence="6">The sequence shown here is derived from an EMBL/GenBank/DDBJ whole genome shotgun (WGS) entry which is preliminary data.</text>
</comment>
<feature type="binding site" evidence="5">
    <location>
        <position position="210"/>
    </location>
    <ligand>
        <name>a divalent metal cation</name>
        <dbReference type="ChEBI" id="CHEBI:60240"/>
        <label>1</label>
    </ligand>
</feature>
<dbReference type="Pfam" id="PF01784">
    <property type="entry name" value="DUF34_NIF3"/>
    <property type="match status" value="1"/>
</dbReference>
<dbReference type="GO" id="GO:0046872">
    <property type="term" value="F:metal ion binding"/>
    <property type="evidence" value="ECO:0007669"/>
    <property type="project" value="UniProtKB-KW"/>
</dbReference>
<comment type="subunit">
    <text evidence="2">Homohexamer.</text>
</comment>
<evidence type="ECO:0000256" key="4">
    <source>
        <dbReference type="ARBA" id="ARBA00022723"/>
    </source>
</evidence>
<feature type="binding site" evidence="5">
    <location>
        <position position="206"/>
    </location>
    <ligand>
        <name>a divalent metal cation</name>
        <dbReference type="ChEBI" id="CHEBI:60240"/>
        <label>1</label>
    </ligand>
</feature>
<evidence type="ECO:0000313" key="7">
    <source>
        <dbReference type="Proteomes" id="UP000238649"/>
    </source>
</evidence>
<evidence type="ECO:0000256" key="5">
    <source>
        <dbReference type="PIRSR" id="PIRSR602678-1"/>
    </source>
</evidence>
<dbReference type="InterPro" id="IPR002678">
    <property type="entry name" value="DUF34/NIF3"/>
</dbReference>
<feature type="binding site" evidence="5">
    <location>
        <position position="101"/>
    </location>
    <ligand>
        <name>a divalent metal cation</name>
        <dbReference type="ChEBI" id="CHEBI:60240"/>
        <label>1</label>
    </ligand>
</feature>
<evidence type="ECO:0000256" key="1">
    <source>
        <dbReference type="ARBA" id="ARBA00006964"/>
    </source>
</evidence>
<evidence type="ECO:0000313" key="6">
    <source>
        <dbReference type="EMBL" id="PRM89887.1"/>
    </source>
</evidence>
<dbReference type="Proteomes" id="UP000238649">
    <property type="component" value="Unassembled WGS sequence"/>
</dbReference>
<reference evidence="6 7" key="1">
    <citation type="submission" date="2017-09" db="EMBL/GenBank/DDBJ databases">
        <title>Reassesment of A. cryaerophilus.</title>
        <authorList>
            <person name="Perez-Cataluna A."/>
            <person name="Collado L."/>
            <person name="Salgado O."/>
            <person name="Lefinanco V."/>
            <person name="Figueras M.J."/>
        </authorList>
    </citation>
    <scope>NUCLEOTIDE SEQUENCE [LARGE SCALE GENOMIC DNA]</scope>
    <source>
        <strain evidence="6 7">LMG 9871</strain>
    </source>
</reference>
<evidence type="ECO:0000256" key="2">
    <source>
        <dbReference type="ARBA" id="ARBA00011643"/>
    </source>
</evidence>
<evidence type="ECO:0000256" key="3">
    <source>
        <dbReference type="ARBA" id="ARBA00022112"/>
    </source>
</evidence>
<proteinExistence type="inferred from homology"/>
<keyword evidence="4 5" id="KW-0479">Metal-binding</keyword>
<dbReference type="Gene3D" id="3.40.1390.30">
    <property type="entry name" value="NIF3 (NGG1p interacting factor 3)-like"/>
    <property type="match status" value="2"/>
</dbReference>
<sequence length="244" mass="28276">MKIRDIYEFLNLISPFELQEKWDNSGLLVGNMDDSFENLYLSMDLDLELVQNLKPNSLVITHHPLIFVGLKKVNYDTYSTKILKELIKKDIALISMHTNIDKTHLNRFVVENILGFKIDNQNEFIANCEVNMSFDELLKYLSSKLNLKNIKFVKTKDNIKTLAICTGSAMSLIDEVKADCFITGDIKYHDAMEAKARGLSLIDIRHYESENHFNILLEELLEEYLKKNKLKAIITASKNPFEFF</sequence>
<dbReference type="FunFam" id="3.40.1390.30:FF:000001">
    <property type="entry name" value="GTP cyclohydrolase 1 type 2"/>
    <property type="match status" value="1"/>
</dbReference>
<dbReference type="AlphaFoldDB" id="A0A2S9STH5"/>
<dbReference type="NCBIfam" id="TIGR00486">
    <property type="entry name" value="YbgI_SA1388"/>
    <property type="match status" value="1"/>
</dbReference>
<dbReference type="EMBL" id="NXGH01000012">
    <property type="protein sequence ID" value="PRM89887.1"/>
    <property type="molecule type" value="Genomic_DNA"/>
</dbReference>
<name>A0A2S9STH5_9BACT</name>
<dbReference type="InterPro" id="IPR036069">
    <property type="entry name" value="DUF34/NIF3_sf"/>
</dbReference>
<dbReference type="RefSeq" id="WP_105911664.1">
    <property type="nucleotide sequence ID" value="NZ_NXGH01000012.1"/>
</dbReference>
<feature type="binding site" evidence="5">
    <location>
        <position position="63"/>
    </location>
    <ligand>
        <name>a divalent metal cation</name>
        <dbReference type="ChEBI" id="CHEBI:60240"/>
        <label>1</label>
    </ligand>
</feature>
<dbReference type="SUPFAM" id="SSF102705">
    <property type="entry name" value="NIF3 (NGG1p interacting factor 3)-like"/>
    <property type="match status" value="1"/>
</dbReference>
<comment type="similarity">
    <text evidence="1">Belongs to the GTP cyclohydrolase I type 2/NIF3 family.</text>
</comment>
<dbReference type="PANTHER" id="PTHR13799:SF14">
    <property type="entry name" value="GTP CYCLOHYDROLASE 1 TYPE 2 HOMOLOG"/>
    <property type="match status" value="1"/>
</dbReference>
<dbReference type="GO" id="GO:0005737">
    <property type="term" value="C:cytoplasm"/>
    <property type="evidence" value="ECO:0007669"/>
    <property type="project" value="TreeGrafter"/>
</dbReference>
<gene>
    <name evidence="6" type="ORF">CJ671_05210</name>
</gene>
<dbReference type="OrthoDB" id="9792792at2"/>
<dbReference type="PANTHER" id="PTHR13799">
    <property type="entry name" value="NGG1 INTERACTING FACTOR 3"/>
    <property type="match status" value="1"/>
</dbReference>
<protein>
    <recommendedName>
        <fullName evidence="3">GTP cyclohydrolase 1 type 2 homolog</fullName>
    </recommendedName>
</protein>
<organism evidence="6 7">
    <name type="scientific">Aliarcobacter cryaerophilus</name>
    <dbReference type="NCBI Taxonomy" id="28198"/>
    <lineage>
        <taxon>Bacteria</taxon>
        <taxon>Pseudomonadati</taxon>
        <taxon>Campylobacterota</taxon>
        <taxon>Epsilonproteobacteria</taxon>
        <taxon>Campylobacterales</taxon>
        <taxon>Arcobacteraceae</taxon>
        <taxon>Aliarcobacter</taxon>
    </lineage>
</organism>